<dbReference type="InterPro" id="IPR022812">
    <property type="entry name" value="Dynamin"/>
</dbReference>
<dbReference type="InterPro" id="IPR000375">
    <property type="entry name" value="Dynamin_stalk"/>
</dbReference>
<dbReference type="InterPro" id="IPR020850">
    <property type="entry name" value="GED_dom"/>
</dbReference>
<comment type="caution">
    <text evidence="5">The sequence shown here is derived from an EMBL/GenBank/DDBJ whole genome shotgun (WGS) entry which is preliminary data.</text>
</comment>
<evidence type="ECO:0000256" key="1">
    <source>
        <dbReference type="ARBA" id="ARBA00022741"/>
    </source>
</evidence>
<dbReference type="Gene3D" id="3.40.50.300">
    <property type="entry name" value="P-loop containing nucleotide triphosphate hydrolases"/>
    <property type="match status" value="1"/>
</dbReference>
<evidence type="ECO:0000313" key="5">
    <source>
        <dbReference type="EMBL" id="GAB0131588.1"/>
    </source>
</evidence>
<name>A0ABQ0CDR9_9HYPO</name>
<protein>
    <recommendedName>
        <fullName evidence="7">Dynamin family protein</fullName>
    </recommendedName>
</protein>
<dbReference type="PRINTS" id="PR00195">
    <property type="entry name" value="DYNAMIN"/>
</dbReference>
<dbReference type="EMBL" id="BAAFGZ010000001">
    <property type="protein sequence ID" value="GAB0131588.1"/>
    <property type="molecule type" value="Genomic_DNA"/>
</dbReference>
<evidence type="ECO:0000256" key="2">
    <source>
        <dbReference type="ARBA" id="ARBA00023134"/>
    </source>
</evidence>
<dbReference type="InterPro" id="IPR001401">
    <property type="entry name" value="Dynamin_GTPase"/>
</dbReference>
<dbReference type="SMART" id="SM00053">
    <property type="entry name" value="DYNc"/>
    <property type="match status" value="1"/>
</dbReference>
<evidence type="ECO:0000259" key="3">
    <source>
        <dbReference type="PROSITE" id="PS51388"/>
    </source>
</evidence>
<evidence type="ECO:0000259" key="4">
    <source>
        <dbReference type="PROSITE" id="PS51718"/>
    </source>
</evidence>
<sequence>MKKSLGVDALSQLGREQKALLDTIDGLRGLGVELDTLPQIIVVGDKSSGKSSVLEAISRIPFPVKSGLCTRFPTELVLRTAAEPRFAVRLRSQNGARDAPFHKELATKDDLHSIIEEAKEEMGIEAGTKDFSDETLNMEISGPDLPHLTLVDLPGLYRTETKDESDEGVEMVRSLAKRYMSQKYTIILAVVSASNDATLQEILKLAKTYDPSRERTIGVITKADSLEPSSPEESAFIRLAQNQDPVHSFKLGWHILRNRSSLENDENNAGQSKTSYEERDEKEREFLGSGFWTSIPVFDRGVEALRHKLSAALTQHIQSSLPDLIASMDQKLKTNRRELMKLGEPRTTDSERRQFIFSVANQYREIAYASTRGLYDGKFFRTANQSTLAAPFGGYDERRLRAVVRNLNCAFHSVMVTKGARRNILFPDTPIFSGDPASASYKSWIALFDSISHPKNTSWTSLETELEAAAANSMGNQFPGSLSDGVALELFRDQAQKWPEIASQYLDLILRAAKIFVQSALDHILGANKTTKDALYNCYVDGFFEARKLELDAKLKELTHHYVEGDIICLEEEFHRRIVKQNKQHLATHIKTMLPEASRGGTLTKDDVVKAVEEAPSDRTDSFGLKTAFEMMDAYYQMSLRTFTDNVIILAAENCLVAKIPDLLKSIIDKDMEPDMLAVLADEPRLISQERKRLRKQVSALEDGLGICEKNRPLMGFREYSQPMK</sequence>
<keyword evidence="1" id="KW-0547">Nucleotide-binding</keyword>
<dbReference type="InterPro" id="IPR027417">
    <property type="entry name" value="P-loop_NTPase"/>
</dbReference>
<dbReference type="Pfam" id="PF01031">
    <property type="entry name" value="Dynamin_M"/>
    <property type="match status" value="1"/>
</dbReference>
<feature type="domain" description="Dynamin-type G" evidence="4">
    <location>
        <begin position="34"/>
        <end position="322"/>
    </location>
</feature>
<organism evidence="5 6">
    <name type="scientific">Epichloe bromicola</name>
    <dbReference type="NCBI Taxonomy" id="79588"/>
    <lineage>
        <taxon>Eukaryota</taxon>
        <taxon>Fungi</taxon>
        <taxon>Dikarya</taxon>
        <taxon>Ascomycota</taxon>
        <taxon>Pezizomycotina</taxon>
        <taxon>Sordariomycetes</taxon>
        <taxon>Hypocreomycetidae</taxon>
        <taxon>Hypocreales</taxon>
        <taxon>Clavicipitaceae</taxon>
        <taxon>Epichloe</taxon>
    </lineage>
</organism>
<dbReference type="SUPFAM" id="SSF52540">
    <property type="entry name" value="P-loop containing nucleoside triphosphate hydrolases"/>
    <property type="match status" value="1"/>
</dbReference>
<gene>
    <name evidence="5" type="primary">g52</name>
    <name evidence="5" type="ORF">EsDP_00000052</name>
</gene>
<evidence type="ECO:0008006" key="7">
    <source>
        <dbReference type="Google" id="ProtNLM"/>
    </source>
</evidence>
<keyword evidence="6" id="KW-1185">Reference proteome</keyword>
<dbReference type="InterPro" id="IPR030381">
    <property type="entry name" value="G_DYNAMIN_dom"/>
</dbReference>
<reference evidence="6" key="1">
    <citation type="submission" date="2024-06" db="EMBL/GenBank/DDBJ databases">
        <title>Draft Genome Sequences of Epichloe bromicola Strains Isolated from Elymus ciliaris.</title>
        <authorList>
            <consortium name="Epichloe bromicola genome sequencing consortium"/>
            <person name="Miura A."/>
            <person name="Imano S."/>
            <person name="Ashida A."/>
            <person name="Sato I."/>
            <person name="Chiba S."/>
            <person name="Tanaka A."/>
            <person name="Camagna M."/>
            <person name="Takemoto D."/>
        </authorList>
    </citation>
    <scope>NUCLEOTIDE SEQUENCE [LARGE SCALE GENOMIC DNA]</scope>
    <source>
        <strain evidence="6">DP</strain>
    </source>
</reference>
<dbReference type="PANTHER" id="PTHR11566:SF149">
    <property type="entry name" value="GTPASE, PUTATIVE (AFU_ORTHOLOGUE AFUA_6G11890)-RELATED"/>
    <property type="match status" value="1"/>
</dbReference>
<dbReference type="Pfam" id="PF00350">
    <property type="entry name" value="Dynamin_N"/>
    <property type="match status" value="1"/>
</dbReference>
<keyword evidence="2" id="KW-0342">GTP-binding</keyword>
<dbReference type="InterPro" id="IPR045063">
    <property type="entry name" value="Dynamin_N"/>
</dbReference>
<accession>A0ABQ0CDR9</accession>
<dbReference type="Proteomes" id="UP001562357">
    <property type="component" value="Unassembled WGS sequence"/>
</dbReference>
<feature type="domain" description="GED" evidence="3">
    <location>
        <begin position="625"/>
        <end position="716"/>
    </location>
</feature>
<dbReference type="PROSITE" id="PS51718">
    <property type="entry name" value="G_DYNAMIN_2"/>
    <property type="match status" value="1"/>
</dbReference>
<dbReference type="PROSITE" id="PS51388">
    <property type="entry name" value="GED"/>
    <property type="match status" value="1"/>
</dbReference>
<dbReference type="PANTHER" id="PTHR11566">
    <property type="entry name" value="DYNAMIN"/>
    <property type="match status" value="1"/>
</dbReference>
<dbReference type="CDD" id="cd08771">
    <property type="entry name" value="DLP_1"/>
    <property type="match status" value="1"/>
</dbReference>
<proteinExistence type="predicted"/>
<evidence type="ECO:0000313" key="6">
    <source>
        <dbReference type="Proteomes" id="UP001562357"/>
    </source>
</evidence>